<dbReference type="GO" id="GO:0016747">
    <property type="term" value="F:acyltransferase activity, transferring groups other than amino-acyl groups"/>
    <property type="evidence" value="ECO:0007669"/>
    <property type="project" value="InterPro"/>
</dbReference>
<feature type="domain" description="Acyltransferase 3" evidence="2">
    <location>
        <begin position="22"/>
        <end position="362"/>
    </location>
</feature>
<protein>
    <submittedName>
        <fullName evidence="3">Acyltransferase</fullName>
    </submittedName>
</protein>
<feature type="transmembrane region" description="Helical" evidence="1">
    <location>
        <begin position="316"/>
        <end position="333"/>
    </location>
</feature>
<dbReference type="EMBL" id="RCZH01000018">
    <property type="protein sequence ID" value="TPG34832.1"/>
    <property type="molecule type" value="Genomic_DNA"/>
</dbReference>
<feature type="transmembrane region" description="Helical" evidence="1">
    <location>
        <begin position="272"/>
        <end position="295"/>
    </location>
</feature>
<reference evidence="3 4" key="1">
    <citation type="journal article" date="2019" name="Environ. Microbiol.">
        <title>Species interactions and distinct microbial communities in high Arctic permafrost affected cryosols are associated with the CH4 and CO2 gas fluxes.</title>
        <authorList>
            <person name="Altshuler I."/>
            <person name="Hamel J."/>
            <person name="Turney S."/>
            <person name="Magnuson E."/>
            <person name="Levesque R."/>
            <person name="Greer C."/>
            <person name="Whyte L.G."/>
        </authorList>
    </citation>
    <scope>NUCLEOTIDE SEQUENCE [LARGE SCALE GENOMIC DNA]</scope>
    <source>
        <strain evidence="3 4">42</strain>
    </source>
</reference>
<dbReference type="PANTHER" id="PTHR23028:SF134">
    <property type="entry name" value="PUTATIVE (AFU_ORTHOLOGUE AFUA_4G08520)-RELATED"/>
    <property type="match status" value="1"/>
</dbReference>
<evidence type="ECO:0000259" key="2">
    <source>
        <dbReference type="Pfam" id="PF01757"/>
    </source>
</evidence>
<keyword evidence="4" id="KW-1185">Reference proteome</keyword>
<keyword evidence="1" id="KW-0812">Transmembrane</keyword>
<dbReference type="InterPro" id="IPR002656">
    <property type="entry name" value="Acyl_transf_3_dom"/>
</dbReference>
<feature type="transmembrane region" description="Helical" evidence="1">
    <location>
        <begin position="249"/>
        <end position="266"/>
    </location>
</feature>
<feature type="transmembrane region" description="Helical" evidence="1">
    <location>
        <begin position="345"/>
        <end position="365"/>
    </location>
</feature>
<dbReference type="OrthoDB" id="9796461at2"/>
<feature type="transmembrane region" description="Helical" evidence="1">
    <location>
        <begin position="219"/>
        <end position="237"/>
    </location>
</feature>
<evidence type="ECO:0000313" key="3">
    <source>
        <dbReference type="EMBL" id="TPG34832.1"/>
    </source>
</evidence>
<feature type="transmembrane region" description="Helical" evidence="1">
    <location>
        <begin position="161"/>
        <end position="178"/>
    </location>
</feature>
<dbReference type="RefSeq" id="WP_140511163.1">
    <property type="nucleotide sequence ID" value="NZ_RCZH01000018.1"/>
</dbReference>
<dbReference type="InterPro" id="IPR050879">
    <property type="entry name" value="Acyltransferase_3"/>
</dbReference>
<keyword evidence="1" id="KW-1133">Transmembrane helix</keyword>
<evidence type="ECO:0000256" key="1">
    <source>
        <dbReference type="SAM" id="Phobius"/>
    </source>
</evidence>
<dbReference type="PANTHER" id="PTHR23028">
    <property type="entry name" value="ACETYLTRANSFERASE"/>
    <property type="match status" value="1"/>
</dbReference>
<dbReference type="Proteomes" id="UP000319700">
    <property type="component" value="Unassembled WGS sequence"/>
</dbReference>
<dbReference type="AlphaFoldDB" id="A0A502ECY6"/>
<accession>A0A502ECY6</accession>
<keyword evidence="3" id="KW-0808">Transferase</keyword>
<organism evidence="3 4">
    <name type="scientific">Flavobacterium pectinovorum</name>
    <dbReference type="NCBI Taxonomy" id="29533"/>
    <lineage>
        <taxon>Bacteria</taxon>
        <taxon>Pseudomonadati</taxon>
        <taxon>Bacteroidota</taxon>
        <taxon>Flavobacteriia</taxon>
        <taxon>Flavobacteriales</taxon>
        <taxon>Flavobacteriaceae</taxon>
        <taxon>Flavobacterium</taxon>
    </lineage>
</organism>
<feature type="transmembrane region" description="Helical" evidence="1">
    <location>
        <begin position="185"/>
        <end position="207"/>
    </location>
</feature>
<feature type="transmembrane region" description="Helical" evidence="1">
    <location>
        <begin position="25"/>
        <end position="44"/>
    </location>
</feature>
<evidence type="ECO:0000313" key="4">
    <source>
        <dbReference type="Proteomes" id="UP000319700"/>
    </source>
</evidence>
<feature type="transmembrane region" description="Helical" evidence="1">
    <location>
        <begin position="56"/>
        <end position="75"/>
    </location>
</feature>
<proteinExistence type="predicted"/>
<sequence length="378" mass="42860">MEIISSQGKGTVFKDSKKHYEILDGLRGVAAVLVVAFHILEVFSGGDHTQQLINHGYLAVDFFFLLSGFVIAHAYDDRWNTMSITGFFKRRLIRLHPMIIVGMTLGAVCFYYAASSMFPAIEGTSFWKLIVVMVLGWFLIPVPGSLDIRGWSEMYPLNGPAWSLFFEYIANIFYALILRKVSNTVMWILVLISAFALIQLAVFSPHGDIIGGWSLEPEQLRIGFTRLTFPFLAGILLRRLFKSGNIKNAFLWSSILIVAIMSFPRVGGSEYLWWNGIYDSLTIILLFPLVVYIGASGSIKSAVSKRLCSFLGDISYPIYITHFPILYIYYAWVSNNNIQLEDSPGVAFLVLILCIVISYIFLKLYDIPVRKWLSKKYQ</sequence>
<dbReference type="Pfam" id="PF01757">
    <property type="entry name" value="Acyl_transf_3"/>
    <property type="match status" value="1"/>
</dbReference>
<name>A0A502ECY6_9FLAO</name>
<gene>
    <name evidence="3" type="ORF">EAH81_22425</name>
</gene>
<feature type="transmembrane region" description="Helical" evidence="1">
    <location>
        <begin position="126"/>
        <end position="146"/>
    </location>
</feature>
<comment type="caution">
    <text evidence="3">The sequence shown here is derived from an EMBL/GenBank/DDBJ whole genome shotgun (WGS) entry which is preliminary data.</text>
</comment>
<keyword evidence="3" id="KW-0012">Acyltransferase</keyword>
<feature type="transmembrane region" description="Helical" evidence="1">
    <location>
        <begin position="95"/>
        <end position="114"/>
    </location>
</feature>
<keyword evidence="1" id="KW-0472">Membrane</keyword>